<dbReference type="Gene3D" id="1.25.40.10">
    <property type="entry name" value="Tetratricopeptide repeat domain"/>
    <property type="match status" value="1"/>
</dbReference>
<evidence type="ECO:0000256" key="3">
    <source>
        <dbReference type="ARBA" id="ARBA00022723"/>
    </source>
</evidence>
<dbReference type="CDD" id="cd07324">
    <property type="entry name" value="M48C_Oma1-like"/>
    <property type="match status" value="1"/>
</dbReference>
<keyword evidence="4 9" id="KW-0378">Hydrolase</keyword>
<proteinExistence type="predicted"/>
<keyword evidence="2 9" id="KW-0645">Protease</keyword>
<dbReference type="InterPro" id="IPR001915">
    <property type="entry name" value="Peptidase_M48"/>
</dbReference>
<keyword evidence="5" id="KW-0862">Zinc</keyword>
<evidence type="ECO:0000259" key="8">
    <source>
        <dbReference type="Pfam" id="PF01435"/>
    </source>
</evidence>
<evidence type="ECO:0000256" key="7">
    <source>
        <dbReference type="SAM" id="SignalP"/>
    </source>
</evidence>
<evidence type="ECO:0000313" key="9">
    <source>
        <dbReference type="EMBL" id="GAB0058792.1"/>
    </source>
</evidence>
<feature type="signal peptide" evidence="7">
    <location>
        <begin position="1"/>
        <end position="29"/>
    </location>
</feature>
<dbReference type="SUPFAM" id="SSF48452">
    <property type="entry name" value="TPR-like"/>
    <property type="match status" value="1"/>
</dbReference>
<keyword evidence="3" id="KW-0479">Metal-binding</keyword>
<keyword evidence="10" id="KW-1185">Reference proteome</keyword>
<keyword evidence="7" id="KW-0732">Signal</keyword>
<comment type="caution">
    <text evidence="9">The sequence shown here is derived from an EMBL/GenBank/DDBJ whole genome shotgun (WGS) entry which is preliminary data.</text>
</comment>
<organism evidence="9 10">
    <name type="scientific">Candidatus Magnetaquiglobus chichijimensis</name>
    <dbReference type="NCBI Taxonomy" id="3141448"/>
    <lineage>
        <taxon>Bacteria</taxon>
        <taxon>Pseudomonadati</taxon>
        <taxon>Pseudomonadota</taxon>
        <taxon>Magnetococcia</taxon>
        <taxon>Magnetococcales</taxon>
        <taxon>Candidatus Magnetaquicoccaceae</taxon>
        <taxon>Candidatus Magnetaquiglobus</taxon>
    </lineage>
</organism>
<dbReference type="EC" id="3.4.-.-" evidence="9"/>
<feature type="domain" description="Peptidase M48" evidence="8">
    <location>
        <begin position="43"/>
        <end position="226"/>
    </location>
</feature>
<gene>
    <name evidence="9" type="primary">bepA_4</name>
    <name evidence="9" type="ORF">SIID45300_03149</name>
</gene>
<dbReference type="PANTHER" id="PTHR22726:SF1">
    <property type="entry name" value="METALLOENDOPEPTIDASE OMA1, MITOCHONDRIAL"/>
    <property type="match status" value="1"/>
</dbReference>
<dbReference type="InterPro" id="IPR051156">
    <property type="entry name" value="Mito/Outer_Membr_Metalloprot"/>
</dbReference>
<dbReference type="GO" id="GO:0006508">
    <property type="term" value="P:proteolysis"/>
    <property type="evidence" value="ECO:0007669"/>
    <property type="project" value="UniProtKB-KW"/>
</dbReference>
<dbReference type="InterPro" id="IPR011990">
    <property type="entry name" value="TPR-like_helical_dom_sf"/>
</dbReference>
<evidence type="ECO:0000256" key="5">
    <source>
        <dbReference type="ARBA" id="ARBA00022833"/>
    </source>
</evidence>
<evidence type="ECO:0000256" key="1">
    <source>
        <dbReference type="ARBA" id="ARBA00001947"/>
    </source>
</evidence>
<dbReference type="InterPro" id="IPR019734">
    <property type="entry name" value="TPR_rpt"/>
</dbReference>
<dbReference type="GO" id="GO:0008233">
    <property type="term" value="F:peptidase activity"/>
    <property type="evidence" value="ECO:0007669"/>
    <property type="project" value="UniProtKB-KW"/>
</dbReference>
<comment type="cofactor">
    <cofactor evidence="1">
        <name>Zn(2+)</name>
        <dbReference type="ChEBI" id="CHEBI:29105"/>
    </cofactor>
</comment>
<dbReference type="SMART" id="SM00028">
    <property type="entry name" value="TPR"/>
    <property type="match status" value="4"/>
</dbReference>
<reference evidence="9 10" key="1">
    <citation type="submission" date="2024-09" db="EMBL/GenBank/DDBJ databases">
        <title>Draft genome sequence of Candidatus Magnetaquicoccaceae bacterium FCR-1.</title>
        <authorList>
            <person name="Shimoshige H."/>
            <person name="Shimamura S."/>
            <person name="Taoka A."/>
            <person name="Kobayashi H."/>
            <person name="Maekawa T."/>
        </authorList>
    </citation>
    <scope>NUCLEOTIDE SEQUENCE [LARGE SCALE GENOMIC DNA]</scope>
    <source>
        <strain evidence="9 10">FCR-1</strain>
    </source>
</reference>
<dbReference type="Gene3D" id="3.30.2010.10">
    <property type="entry name" value="Metalloproteases ('zincins'), catalytic domain"/>
    <property type="match status" value="1"/>
</dbReference>
<sequence length="468" mass="51859">MPTITLLTRALFSLLSLVALLILATPATAREKDLIVLAVGPETTEILRRLGEPLARAADLPPEEVRFHVVLNPALNAFALPNRNIVFNSGLMLAVRDRDELAGVMAHEIGHLKAGHHLQLEALTKRLSIQTMISAAAGMIAAMASRNGQVGQAVITGGAGSAQLDMLEAIRNKESQSDRIAVTLLAKAGFNPEGLASFMNRLVQQQRISTLPPPYLLTHPISTERLLDSKRMAAEEPRPTPRKGDQADNLLLARARAVLEAESSEFPEESIVRFQSRLRLEPDDLALEQGLAEALRAAGRLPEAEALWNKLIKNHPGDPHLLRHRGVTRTELGHFAEAAQDLEEASLQLPDQPDLRFRQAFALKELKKPQEAIRILRKLASKEPDEPRYWYLLGLVESDAGHAGEGHLAMGRYHALILERNNALWHFQEAIRLLPNGSTGQSIAREELKQARKIEVKREPEEGERKRR</sequence>
<evidence type="ECO:0000256" key="2">
    <source>
        <dbReference type="ARBA" id="ARBA00022670"/>
    </source>
</evidence>
<dbReference type="Pfam" id="PF14559">
    <property type="entry name" value="TPR_19"/>
    <property type="match status" value="2"/>
</dbReference>
<protein>
    <submittedName>
        <fullName evidence="9">Beta-barrel assembly-enhancing protease</fullName>
        <ecNumber evidence="9">3.4.-.-</ecNumber>
    </submittedName>
</protein>
<keyword evidence="6" id="KW-0482">Metalloprotease</keyword>
<feature type="chain" id="PRO_5046813855" evidence="7">
    <location>
        <begin position="30"/>
        <end position="468"/>
    </location>
</feature>
<evidence type="ECO:0000256" key="4">
    <source>
        <dbReference type="ARBA" id="ARBA00022801"/>
    </source>
</evidence>
<dbReference type="Pfam" id="PF01435">
    <property type="entry name" value="Peptidase_M48"/>
    <property type="match status" value="1"/>
</dbReference>
<evidence type="ECO:0000313" key="10">
    <source>
        <dbReference type="Proteomes" id="UP001628193"/>
    </source>
</evidence>
<accession>A0ABQ0CD43</accession>
<evidence type="ECO:0000256" key="6">
    <source>
        <dbReference type="ARBA" id="ARBA00023049"/>
    </source>
</evidence>
<dbReference type="Proteomes" id="UP001628193">
    <property type="component" value="Unassembled WGS sequence"/>
</dbReference>
<name>A0ABQ0CD43_9PROT</name>
<dbReference type="PANTHER" id="PTHR22726">
    <property type="entry name" value="METALLOENDOPEPTIDASE OMA1"/>
    <property type="match status" value="1"/>
</dbReference>
<dbReference type="EMBL" id="BAAFGK010000005">
    <property type="protein sequence ID" value="GAB0058792.1"/>
    <property type="molecule type" value="Genomic_DNA"/>
</dbReference>
<dbReference type="RefSeq" id="WP_420906516.1">
    <property type="nucleotide sequence ID" value="NZ_BAAFGK010000005.1"/>
</dbReference>